<feature type="chain" id="PRO_5009918647" evidence="1">
    <location>
        <begin position="21"/>
        <end position="181"/>
    </location>
</feature>
<name>A0A1M6JC15_9BACT</name>
<gene>
    <name evidence="2" type="ORF">SAMN02745181_2072</name>
</gene>
<reference evidence="2 3" key="1">
    <citation type="submission" date="2016-11" db="EMBL/GenBank/DDBJ databases">
        <authorList>
            <person name="Jaros S."/>
            <person name="Januszkiewicz K."/>
            <person name="Wedrychowicz H."/>
        </authorList>
    </citation>
    <scope>NUCLEOTIDE SEQUENCE [LARGE SCALE GENOMIC DNA]</scope>
    <source>
        <strain evidence="2 3">DSM 18772</strain>
    </source>
</reference>
<evidence type="ECO:0000313" key="2">
    <source>
        <dbReference type="EMBL" id="SHJ44152.1"/>
    </source>
</evidence>
<protein>
    <submittedName>
        <fullName evidence="2">Uncharacterized protein</fullName>
    </submittedName>
</protein>
<sequence>MKLLSVILLTALTTPMVGYAEEPVFTTQDLYNHLGIRGFKWNHDVDSPFNKATVNLIQYTRNEYGNFEKTLISSQTITNSAFWGAGSHSVTAMFDKSKCSLSFLTLNMSCAESEDMIWADEEVSYCEEYPMYLDGEYIFMIKWRDNSVSTNKDDMNSYLCMTIDTSLVSAPSQLTQPAEFH</sequence>
<dbReference type="EMBL" id="FQYR01000003">
    <property type="protein sequence ID" value="SHJ44152.1"/>
    <property type="molecule type" value="Genomic_DNA"/>
</dbReference>
<feature type="signal peptide" evidence="1">
    <location>
        <begin position="1"/>
        <end position="20"/>
    </location>
</feature>
<evidence type="ECO:0000313" key="3">
    <source>
        <dbReference type="Proteomes" id="UP000184510"/>
    </source>
</evidence>
<keyword evidence="1" id="KW-0732">Signal</keyword>
<dbReference type="InParanoid" id="A0A1M6JC15"/>
<organism evidence="2 3">
    <name type="scientific">Rubritalea squalenifaciens DSM 18772</name>
    <dbReference type="NCBI Taxonomy" id="1123071"/>
    <lineage>
        <taxon>Bacteria</taxon>
        <taxon>Pseudomonadati</taxon>
        <taxon>Verrucomicrobiota</taxon>
        <taxon>Verrucomicrobiia</taxon>
        <taxon>Verrucomicrobiales</taxon>
        <taxon>Rubritaleaceae</taxon>
        <taxon>Rubritalea</taxon>
    </lineage>
</organism>
<dbReference type="STRING" id="1123071.SAMN02745181_2072"/>
<dbReference type="Proteomes" id="UP000184510">
    <property type="component" value="Unassembled WGS sequence"/>
</dbReference>
<dbReference type="RefSeq" id="WP_143183635.1">
    <property type="nucleotide sequence ID" value="NZ_FQYR01000003.1"/>
</dbReference>
<proteinExistence type="predicted"/>
<keyword evidence="3" id="KW-1185">Reference proteome</keyword>
<accession>A0A1M6JC15</accession>
<evidence type="ECO:0000256" key="1">
    <source>
        <dbReference type="SAM" id="SignalP"/>
    </source>
</evidence>
<dbReference type="AlphaFoldDB" id="A0A1M6JC15"/>